<sequence>MAESENKTITIESIPYYVLLEGPHDGPLVILIHALMSNHRIWDHTVATLHTSGYRTLRYDHIGHNLTPPPADAQRNKPGCFNFDDFCRHLHTIIDTVAPGITPAALIGCSIGGVLVLRYHMLYPPSEGKVTKVISCAAPGLTSLDASKPKWKARIQQWKDEGGNEELVKQTFERWFPEPLPEGFDKERALSIVKSCSLEGYEICVWATMNFDYTGELGRIRDGQNVMILAGENDGNIGPREVLVDVHEKLPGSRYVLMEGTGHIPPMHWPERFEKIVLEFLGKASG</sequence>
<keyword evidence="2" id="KW-1185">Reference proteome</keyword>
<name>A0ACC2ZWY6_9EURO</name>
<comment type="caution">
    <text evidence="1">The sequence shown here is derived from an EMBL/GenBank/DDBJ whole genome shotgun (WGS) entry which is preliminary data.</text>
</comment>
<protein>
    <submittedName>
        <fullName evidence="1">Uncharacterized protein</fullName>
    </submittedName>
</protein>
<evidence type="ECO:0000313" key="1">
    <source>
        <dbReference type="EMBL" id="KAJ9652167.1"/>
    </source>
</evidence>
<proteinExistence type="predicted"/>
<dbReference type="Proteomes" id="UP001172386">
    <property type="component" value="Unassembled WGS sequence"/>
</dbReference>
<evidence type="ECO:0000313" key="2">
    <source>
        <dbReference type="Proteomes" id="UP001172386"/>
    </source>
</evidence>
<reference evidence="1" key="1">
    <citation type="submission" date="2022-10" db="EMBL/GenBank/DDBJ databases">
        <title>Culturing micro-colonial fungi from biological soil crusts in the Mojave desert and describing Neophaeococcomyces mojavensis, and introducing the new genera and species Taxawa tesnikishii.</title>
        <authorList>
            <person name="Kurbessoian T."/>
            <person name="Stajich J.E."/>
        </authorList>
    </citation>
    <scope>NUCLEOTIDE SEQUENCE</scope>
    <source>
        <strain evidence="1">JES_112</strain>
    </source>
</reference>
<gene>
    <name evidence="1" type="ORF">H2198_008553</name>
</gene>
<organism evidence="1 2">
    <name type="scientific">Neophaeococcomyces mojaviensis</name>
    <dbReference type="NCBI Taxonomy" id="3383035"/>
    <lineage>
        <taxon>Eukaryota</taxon>
        <taxon>Fungi</taxon>
        <taxon>Dikarya</taxon>
        <taxon>Ascomycota</taxon>
        <taxon>Pezizomycotina</taxon>
        <taxon>Eurotiomycetes</taxon>
        <taxon>Chaetothyriomycetidae</taxon>
        <taxon>Chaetothyriales</taxon>
        <taxon>Chaetothyriales incertae sedis</taxon>
        <taxon>Neophaeococcomyces</taxon>
    </lineage>
</organism>
<dbReference type="EMBL" id="JAPDRQ010000212">
    <property type="protein sequence ID" value="KAJ9652167.1"/>
    <property type="molecule type" value="Genomic_DNA"/>
</dbReference>
<accession>A0ACC2ZWY6</accession>